<evidence type="ECO:0000313" key="3">
    <source>
        <dbReference type="Proteomes" id="UP001151518"/>
    </source>
</evidence>
<proteinExistence type="predicted"/>
<evidence type="ECO:0008006" key="4">
    <source>
        <dbReference type="Google" id="ProtNLM"/>
    </source>
</evidence>
<dbReference type="InterPro" id="IPR050317">
    <property type="entry name" value="Plant_Fungal_Acyltransferase"/>
</dbReference>
<organism evidence="2 3">
    <name type="scientific">Coemansia spiralis</name>
    <dbReference type="NCBI Taxonomy" id="417178"/>
    <lineage>
        <taxon>Eukaryota</taxon>
        <taxon>Fungi</taxon>
        <taxon>Fungi incertae sedis</taxon>
        <taxon>Zoopagomycota</taxon>
        <taxon>Kickxellomycotina</taxon>
        <taxon>Kickxellomycetes</taxon>
        <taxon>Kickxellales</taxon>
        <taxon>Kickxellaceae</taxon>
        <taxon>Coemansia</taxon>
    </lineage>
</organism>
<comment type="caution">
    <text evidence="2">The sequence shown here is derived from an EMBL/GenBank/DDBJ whole genome shotgun (WGS) entry which is preliminary data.</text>
</comment>
<evidence type="ECO:0000313" key="2">
    <source>
        <dbReference type="EMBL" id="KAJ2676790.1"/>
    </source>
</evidence>
<name>A0A9W8G6G7_9FUNG</name>
<evidence type="ECO:0000256" key="1">
    <source>
        <dbReference type="ARBA" id="ARBA00022679"/>
    </source>
</evidence>
<dbReference type="Pfam" id="PF02458">
    <property type="entry name" value="Transferase"/>
    <property type="match status" value="1"/>
</dbReference>
<accession>A0A9W8G6G7</accession>
<dbReference type="PANTHER" id="PTHR31642">
    <property type="entry name" value="TRICHOTHECENE 3-O-ACETYLTRANSFERASE"/>
    <property type="match status" value="1"/>
</dbReference>
<dbReference type="PANTHER" id="PTHR31642:SF310">
    <property type="entry name" value="FATTY ALCOHOL:CAFFEOYL-COA ACYLTRANSFERASE"/>
    <property type="match status" value="1"/>
</dbReference>
<dbReference type="AlphaFoldDB" id="A0A9W8G6G7"/>
<dbReference type="EMBL" id="JANBTW010000037">
    <property type="protein sequence ID" value="KAJ2676790.1"/>
    <property type="molecule type" value="Genomic_DNA"/>
</dbReference>
<keyword evidence="1" id="KW-0808">Transferase</keyword>
<gene>
    <name evidence="2" type="ORF">GGI25_003435</name>
</gene>
<dbReference type="Proteomes" id="UP001151518">
    <property type="component" value="Unassembled WGS sequence"/>
</dbReference>
<reference evidence="2" key="1">
    <citation type="submission" date="2022-07" db="EMBL/GenBank/DDBJ databases">
        <title>Phylogenomic reconstructions and comparative analyses of Kickxellomycotina fungi.</title>
        <authorList>
            <person name="Reynolds N.K."/>
            <person name="Stajich J.E."/>
            <person name="Barry K."/>
            <person name="Grigoriev I.V."/>
            <person name="Crous P."/>
            <person name="Smith M.E."/>
        </authorList>
    </citation>
    <scope>NUCLEOTIDE SEQUENCE</scope>
    <source>
        <strain evidence="2">NRRL 3115</strain>
    </source>
</reference>
<dbReference type="SUPFAM" id="SSF52777">
    <property type="entry name" value="CoA-dependent acyltransferases"/>
    <property type="match status" value="1"/>
</dbReference>
<dbReference type="OrthoDB" id="671439at2759"/>
<sequence>MYSLDEPMYEPRRLLDIQEYELLTIDYVQGTADMNFSFFFDTPPYQCQHPDISCLQESLVEATQLFPILAGHIVSATEKGTRWKVVVDPSNIKWPVITECTTPLTMNYLKEWRFRWDKLPREALMVELHLLPSQPLFAAHIVRYACGGFSIHTKMRHQAMDGNGLFMFYHTWAQICSNLHCGKPKISFNLAHRPLCSRLICASKMDLAGNTRNKKLDLVAVPNTNEAKVCRYMSKLEVFLRQLARSHRQTKLVPSVPSHMHKFSVSQSALHRLKITFGTLTGCSPTNAFFKKHKVSYVTTNDLLLALFWQAITRAHERISPKDPHTCMGVACDVRKRIGLPQTYTGNASFPLPIHLSKKLMRRHTVTDTAAYIRYHINLLSPEYTHLMSRFMASAKSMKQFFEMFHPNTSFFMASIMGVFPMYQQNDFGTGGPIHIDIPAYLAPGCSIWMPTNPKLCTNEHLHINIALRDNVFELVADDAEFRRYIDIVY</sequence>
<protein>
    <recommendedName>
        <fullName evidence="4">Transferase</fullName>
    </recommendedName>
</protein>
<dbReference type="Gene3D" id="3.30.559.10">
    <property type="entry name" value="Chloramphenicol acetyltransferase-like domain"/>
    <property type="match status" value="2"/>
</dbReference>
<dbReference type="InterPro" id="IPR023213">
    <property type="entry name" value="CAT-like_dom_sf"/>
</dbReference>
<dbReference type="GO" id="GO:0016747">
    <property type="term" value="F:acyltransferase activity, transferring groups other than amino-acyl groups"/>
    <property type="evidence" value="ECO:0007669"/>
    <property type="project" value="TreeGrafter"/>
</dbReference>